<dbReference type="GO" id="GO:0004519">
    <property type="term" value="F:endonuclease activity"/>
    <property type="evidence" value="ECO:0007669"/>
    <property type="project" value="UniProtKB-KW"/>
</dbReference>
<evidence type="ECO:0000256" key="4">
    <source>
        <dbReference type="ARBA" id="ARBA00022722"/>
    </source>
</evidence>
<dbReference type="Gene3D" id="3.30.70.270">
    <property type="match status" value="2"/>
</dbReference>
<dbReference type="InterPro" id="IPR041373">
    <property type="entry name" value="RT_RNaseH"/>
</dbReference>
<reference evidence="10" key="1">
    <citation type="submission" date="2022-07" db="EMBL/GenBank/DDBJ databases">
        <authorList>
            <person name="Macas J."/>
            <person name="Novak P."/>
            <person name="Neumann P."/>
        </authorList>
    </citation>
    <scope>NUCLEOTIDE SEQUENCE</scope>
</reference>
<dbReference type="InterPro" id="IPR043128">
    <property type="entry name" value="Rev_trsase/Diguanyl_cyclase"/>
</dbReference>
<keyword evidence="4" id="KW-0540">Nuclease</keyword>
<evidence type="ECO:0000256" key="6">
    <source>
        <dbReference type="ARBA" id="ARBA00022801"/>
    </source>
</evidence>
<dbReference type="CDD" id="cd01647">
    <property type="entry name" value="RT_LTR"/>
    <property type="match status" value="1"/>
</dbReference>
<evidence type="ECO:0000256" key="8">
    <source>
        <dbReference type="SAM" id="Coils"/>
    </source>
</evidence>
<dbReference type="Pfam" id="PF13650">
    <property type="entry name" value="Asp_protease_2"/>
    <property type="match status" value="1"/>
</dbReference>
<dbReference type="GO" id="GO:0003676">
    <property type="term" value="F:nucleic acid binding"/>
    <property type="evidence" value="ECO:0007669"/>
    <property type="project" value="InterPro"/>
</dbReference>
<evidence type="ECO:0000313" key="11">
    <source>
        <dbReference type="Proteomes" id="UP001152484"/>
    </source>
</evidence>
<dbReference type="Gene3D" id="2.40.70.10">
    <property type="entry name" value="Acid Proteases"/>
    <property type="match status" value="1"/>
</dbReference>
<proteinExistence type="predicted"/>
<evidence type="ECO:0000256" key="7">
    <source>
        <dbReference type="ARBA" id="ARBA00022918"/>
    </source>
</evidence>
<evidence type="ECO:0000256" key="3">
    <source>
        <dbReference type="ARBA" id="ARBA00022695"/>
    </source>
</evidence>
<keyword evidence="8" id="KW-0175">Coiled coil</keyword>
<dbReference type="InterPro" id="IPR012337">
    <property type="entry name" value="RNaseH-like_sf"/>
</dbReference>
<dbReference type="PANTHER" id="PTHR37984">
    <property type="entry name" value="PROTEIN CBG26694"/>
    <property type="match status" value="1"/>
</dbReference>
<feature type="coiled-coil region" evidence="8">
    <location>
        <begin position="416"/>
        <end position="443"/>
    </location>
</feature>
<dbReference type="GO" id="GO:0016787">
    <property type="term" value="F:hydrolase activity"/>
    <property type="evidence" value="ECO:0007669"/>
    <property type="project" value="UniProtKB-KW"/>
</dbReference>
<dbReference type="InterPro" id="IPR021109">
    <property type="entry name" value="Peptidase_aspartic_dom_sf"/>
</dbReference>
<sequence length="1812" mass="206748">MAQDGDEQTGVRRTMYDQIAPQFTEADGITMPGIQAVNYQLPPGLINLAQSNQFGGAKHEDARSHMIWFNRLCRTYRANGVTEAANKLMLFPFSLRDKALHWLDSHTFASWDELYQGFMNQYCPASAGIKAKAALQNFRQAPTESLCEAWERYKELRSKCPESVMESIDTIFHFYHGLTIESKKELDHSSKTGSILRLTTQESEELVETITANERYWYEERTERAIPVRAGLHEVDHHTALAAKLEAAISKFTKLLDKQENTQSVNQVGVQHGAAQGNQTHPPSQCRDIIATCDLCCGTHLTNLCPYYEETAPLTQHKEANLLEYARKGEGPLANQFQNNRGNAFSYNNQRVNYPGGNNQWRDNNRYGGYQGNQGYQRGQFNNPNNQVYVPPHLRQQEGPSHAQHDIVMSEITKLKEEKAAETRQLDQRLKSMETNVSDLKELGSKIDQLVSALSGRQLGTLPSTTEPNPREHVKAITLRSGNEVQGPSRESVGSPVAVPIQTKEEDHTVETESEAQQATRKVKGKVVQREELNQEESRLSSAPTLPFPTRVRKEVDRRREYWFMEMMRKLHVDMPLTEVLAEMPKYAKFLKDLLTNKKKLEEYSVVDLNAECSAVVLKKIPEKLKDPGSFTIPCSIHDYNFKNALADLGASINLMPASFVKKLGLGEMKPTRMCLQLADRSVKYPIGVVEDVLVRVGEFSFPVDFVVMDMEEDCGTPLILGRPFLATARALIDVSDGSLTLRIGEDTCTFRLSEVMNHSEVYDESCNFLDVYDCIEDYLFGGSGRSYISDNFECAEVLSARVHDDDEFLKHELKCSVDDILEEASQEATGSSDIDSPPVEQLPELKKLPEHLEYVSLDDEGKRPVIIYSMLEKEDREMVLAVLRRREKVIARSLGDIRGIAPTFCTHRITIEEGFKPTVQPQRRLNPNLMEVVKTEIIRLLDADIIYPISDSSWVSPIHMVPKKGGMTVIESDRGELLPTRTVSGWRMVIDYRKLNDATRKDHFPLPFIDQLVESLAGHGYYCFLDGMSGYFQIHVDPKDQEKTTFTCPFGTFAFRRMPFGLCNAPATFMRCMLAIFDKFIGNFMEIFMDDFSIFGDTFDACLTNLDRVLARCEETNLALSWGKCHFMVQEGVVLGHKVSKEGIEVDRAKVEAIEKLPYPTTVKAIRSFLGHAGFYRRFIHDFSKIARPLTTLLGKDVPFVFTDECRNAFVTLKKKLTEAPVLVAPDWTLPFEIMCDASDQVVGAILGQTKDKHFRPIYYASKTLSGPQLNYTTTEKEFLAIVFALEKFRPYIILSKVIVFSDHSALRYLLQKNDARPRLLRWVLLLQEFDVEIRDRKGTANQAADHLSRLDAEVVDTFRKFEIAESFPDERLMSAQHSSEAPWYADLANFIVGKIEPIDMSRHLIKRLRSEAKHYFWDDPFLFKICADQVVRRCVSNQEGREILEHCHAGPTGGHLSGERTARRVLDCGFYWPTIFKDAHAYVSSCDHCQRTGNISKRDEMPQHYILPCELFDVWGIDFMGPFPSSRGNKFILVAVDYVSKWVEAQACSKNDTRVVVRFLRKLFARFGVPRVLISDRGTHFRSDPLARTLQRYGIQHRCGVAYHPQSQGQVENTNRDIKSVLEKTVSRSRKDWSDKLDDALWALRTAYKTPIGTTPFRLVYGKSCHLPVEIEHKALWALKTVVFDLQGAVKERFYQLDELEEWRASAFHNNHLYKERVKHYHDKHIKKSREFEVGDQVLLYNSRLKLFPGKLRSRWTGPFTVTEIYPYGTIGLYSSEKGNFKVNGQQVKLYHGGLVNKEKEVLHLTTLEV</sequence>
<keyword evidence="5" id="KW-0255">Endonuclease</keyword>
<dbReference type="EMBL" id="CAMAPE010000010">
    <property type="protein sequence ID" value="CAH9078422.1"/>
    <property type="molecule type" value="Genomic_DNA"/>
</dbReference>
<keyword evidence="6" id="KW-0378">Hydrolase</keyword>
<protein>
    <recommendedName>
        <fullName evidence="1">RNA-directed DNA polymerase</fullName>
        <ecNumber evidence="1">2.7.7.49</ecNumber>
    </recommendedName>
</protein>
<dbReference type="CDD" id="cd09274">
    <property type="entry name" value="RNase_HI_RT_Ty3"/>
    <property type="match status" value="1"/>
</dbReference>
<comment type="caution">
    <text evidence="10">The sequence shown here is derived from an EMBL/GenBank/DDBJ whole genome shotgun (WGS) entry which is preliminary data.</text>
</comment>
<name>A0A9P0YXA2_CUSEU</name>
<keyword evidence="2" id="KW-0808">Transferase</keyword>
<dbReference type="Gene3D" id="3.30.420.10">
    <property type="entry name" value="Ribonuclease H-like superfamily/Ribonuclease H"/>
    <property type="match status" value="1"/>
</dbReference>
<evidence type="ECO:0000313" key="10">
    <source>
        <dbReference type="EMBL" id="CAH9078422.1"/>
    </source>
</evidence>
<dbReference type="InterPro" id="IPR000477">
    <property type="entry name" value="RT_dom"/>
</dbReference>
<dbReference type="Pfam" id="PF17921">
    <property type="entry name" value="Integrase_H2C2"/>
    <property type="match status" value="1"/>
</dbReference>
<dbReference type="SUPFAM" id="SSF53098">
    <property type="entry name" value="Ribonuclease H-like"/>
    <property type="match status" value="1"/>
</dbReference>
<evidence type="ECO:0000259" key="9">
    <source>
        <dbReference type="PROSITE" id="PS50994"/>
    </source>
</evidence>
<dbReference type="Proteomes" id="UP001152484">
    <property type="component" value="Unassembled WGS sequence"/>
</dbReference>
<dbReference type="EC" id="2.7.7.49" evidence="1"/>
<dbReference type="SUPFAM" id="SSF56672">
    <property type="entry name" value="DNA/RNA polymerases"/>
    <property type="match status" value="1"/>
</dbReference>
<dbReference type="PROSITE" id="PS50994">
    <property type="entry name" value="INTEGRASE"/>
    <property type="match status" value="1"/>
</dbReference>
<evidence type="ECO:0000256" key="5">
    <source>
        <dbReference type="ARBA" id="ARBA00022759"/>
    </source>
</evidence>
<dbReference type="GO" id="GO:0003964">
    <property type="term" value="F:RNA-directed DNA polymerase activity"/>
    <property type="evidence" value="ECO:0007669"/>
    <property type="project" value="UniProtKB-KW"/>
</dbReference>
<evidence type="ECO:0000256" key="2">
    <source>
        <dbReference type="ARBA" id="ARBA00022679"/>
    </source>
</evidence>
<dbReference type="InterPro" id="IPR001584">
    <property type="entry name" value="Integrase_cat-core"/>
</dbReference>
<keyword evidence="11" id="KW-1185">Reference proteome</keyword>
<evidence type="ECO:0000256" key="1">
    <source>
        <dbReference type="ARBA" id="ARBA00012493"/>
    </source>
</evidence>
<organism evidence="10 11">
    <name type="scientific">Cuscuta europaea</name>
    <name type="common">European dodder</name>
    <dbReference type="NCBI Taxonomy" id="41803"/>
    <lineage>
        <taxon>Eukaryota</taxon>
        <taxon>Viridiplantae</taxon>
        <taxon>Streptophyta</taxon>
        <taxon>Embryophyta</taxon>
        <taxon>Tracheophyta</taxon>
        <taxon>Spermatophyta</taxon>
        <taxon>Magnoliopsida</taxon>
        <taxon>eudicotyledons</taxon>
        <taxon>Gunneridae</taxon>
        <taxon>Pentapetalae</taxon>
        <taxon>asterids</taxon>
        <taxon>lamiids</taxon>
        <taxon>Solanales</taxon>
        <taxon>Convolvulaceae</taxon>
        <taxon>Cuscuteae</taxon>
        <taxon>Cuscuta</taxon>
        <taxon>Cuscuta subgen. Cuscuta</taxon>
    </lineage>
</organism>
<gene>
    <name evidence="10" type="ORF">CEURO_LOCUS6708</name>
</gene>
<dbReference type="FunFam" id="3.30.70.270:FF:000026">
    <property type="entry name" value="Transposon Ty3-G Gag-Pol polyprotein"/>
    <property type="match status" value="1"/>
</dbReference>
<feature type="domain" description="Integrase catalytic" evidence="9">
    <location>
        <begin position="1500"/>
        <end position="1666"/>
    </location>
</feature>
<dbReference type="Pfam" id="PF00665">
    <property type="entry name" value="rve"/>
    <property type="match status" value="1"/>
</dbReference>
<dbReference type="OrthoDB" id="6239317at2759"/>
<dbReference type="InterPro" id="IPR036397">
    <property type="entry name" value="RNaseH_sf"/>
</dbReference>
<keyword evidence="7" id="KW-0695">RNA-directed DNA polymerase</keyword>
<dbReference type="InterPro" id="IPR041588">
    <property type="entry name" value="Integrase_H2C2"/>
</dbReference>
<accession>A0A9P0YXA2</accession>
<dbReference type="InterPro" id="IPR043502">
    <property type="entry name" value="DNA/RNA_pol_sf"/>
</dbReference>
<dbReference type="Gene3D" id="3.10.10.10">
    <property type="entry name" value="HIV Type 1 Reverse Transcriptase, subunit A, domain 1"/>
    <property type="match status" value="1"/>
</dbReference>
<dbReference type="Pfam" id="PF03732">
    <property type="entry name" value="Retrotrans_gag"/>
    <property type="match status" value="1"/>
</dbReference>
<keyword evidence="3" id="KW-0548">Nucleotidyltransferase</keyword>
<dbReference type="PANTHER" id="PTHR37984:SF5">
    <property type="entry name" value="PROTEIN NYNRIN-LIKE"/>
    <property type="match status" value="1"/>
</dbReference>
<dbReference type="FunFam" id="3.10.20.370:FF:000001">
    <property type="entry name" value="Retrovirus-related Pol polyprotein from transposon 17.6-like protein"/>
    <property type="match status" value="1"/>
</dbReference>
<dbReference type="GO" id="GO:0015074">
    <property type="term" value="P:DNA integration"/>
    <property type="evidence" value="ECO:0007669"/>
    <property type="project" value="InterPro"/>
</dbReference>
<dbReference type="Pfam" id="PF00078">
    <property type="entry name" value="RVT_1"/>
    <property type="match status" value="1"/>
</dbReference>
<dbReference type="Gene3D" id="1.10.340.70">
    <property type="match status" value="1"/>
</dbReference>
<dbReference type="CDD" id="cd00303">
    <property type="entry name" value="retropepsin_like"/>
    <property type="match status" value="1"/>
</dbReference>
<dbReference type="Pfam" id="PF17917">
    <property type="entry name" value="RT_RNaseH"/>
    <property type="match status" value="1"/>
</dbReference>
<dbReference type="InterPro" id="IPR005162">
    <property type="entry name" value="Retrotrans_gag_dom"/>
</dbReference>
<dbReference type="InterPro" id="IPR050951">
    <property type="entry name" value="Retrovirus_Pol_polyprotein"/>
</dbReference>